<dbReference type="EMBL" id="CP053923">
    <property type="protein sequence ID" value="QNT70827.1"/>
    <property type="molecule type" value="Genomic_DNA"/>
</dbReference>
<sequence>MESLLRAQPAIGYAMPRADGKQTGNNAVDVMARDAQCIDLAGRRIIYIGGRQGADPHCQSLVERCGGLFLHHDANVDARGDQLDTLLGHGDAVFCPINCISHETCTCAKRVCRKRSTTFVPLRSDNLSSFIQGLRVLSNSEAHLPV</sequence>
<keyword evidence="3" id="KW-1185">Reference proteome</keyword>
<protein>
    <submittedName>
        <fullName evidence="2">DUF2325 domain-containing protein</fullName>
    </submittedName>
</protein>
<name>A0A7H1N541_9PROT</name>
<dbReference type="Proteomes" id="UP000516369">
    <property type="component" value="Chromosome"/>
</dbReference>
<dbReference type="InterPro" id="IPR016772">
    <property type="entry name" value="UCP020408"/>
</dbReference>
<accession>A0A7H1N541</accession>
<evidence type="ECO:0000313" key="3">
    <source>
        <dbReference type="Proteomes" id="UP000516369"/>
    </source>
</evidence>
<dbReference type="Pfam" id="PF10087">
    <property type="entry name" value="DUF2325"/>
    <property type="match status" value="1"/>
</dbReference>
<dbReference type="RefSeq" id="WP_190261289.1">
    <property type="nucleotide sequence ID" value="NZ_CP053923.1"/>
</dbReference>
<proteinExistence type="inferred from homology"/>
<comment type="similarity">
    <text evidence="1">Belongs to the UPF0751 family.</text>
</comment>
<dbReference type="AlphaFoldDB" id="A0A7H1N541"/>
<dbReference type="KEGG" id="dvn:HQ394_17790"/>
<evidence type="ECO:0000256" key="1">
    <source>
        <dbReference type="ARBA" id="ARBA00007189"/>
    </source>
</evidence>
<organism evidence="2 3">
    <name type="scientific">Defluviicoccus vanus</name>
    <dbReference type="NCBI Taxonomy" id="111831"/>
    <lineage>
        <taxon>Bacteria</taxon>
        <taxon>Pseudomonadati</taxon>
        <taxon>Pseudomonadota</taxon>
        <taxon>Alphaproteobacteria</taxon>
        <taxon>Rhodospirillales</taxon>
        <taxon>Rhodospirillaceae</taxon>
        <taxon>Defluviicoccus</taxon>
    </lineage>
</organism>
<evidence type="ECO:0000313" key="2">
    <source>
        <dbReference type="EMBL" id="QNT70827.1"/>
    </source>
</evidence>
<gene>
    <name evidence="2" type="ORF">HQ394_17790</name>
</gene>
<reference evidence="2 3" key="1">
    <citation type="submission" date="2020-05" db="EMBL/GenBank/DDBJ databases">
        <title>Complete closed genome sequence of Defluviicoccus vanus.</title>
        <authorList>
            <person name="Bessarab I."/>
            <person name="Arumugam K."/>
            <person name="Maszenan A.M."/>
            <person name="Seviour R.J."/>
            <person name="Williams R.B."/>
        </authorList>
    </citation>
    <scope>NUCLEOTIDE SEQUENCE [LARGE SCALE GENOMIC DNA]</scope>
    <source>
        <strain evidence="2 3">Ben 114</strain>
    </source>
</reference>